<evidence type="ECO:0000313" key="1">
    <source>
        <dbReference type="EMBL" id="MBX74211.1"/>
    </source>
</evidence>
<organism evidence="1">
    <name type="scientific">Rhizophora mucronata</name>
    <name type="common">Asiatic mangrove</name>
    <dbReference type="NCBI Taxonomy" id="61149"/>
    <lineage>
        <taxon>Eukaryota</taxon>
        <taxon>Viridiplantae</taxon>
        <taxon>Streptophyta</taxon>
        <taxon>Embryophyta</taxon>
        <taxon>Tracheophyta</taxon>
        <taxon>Spermatophyta</taxon>
        <taxon>Magnoliopsida</taxon>
        <taxon>eudicotyledons</taxon>
        <taxon>Gunneridae</taxon>
        <taxon>Pentapetalae</taxon>
        <taxon>rosids</taxon>
        <taxon>fabids</taxon>
        <taxon>Malpighiales</taxon>
        <taxon>Rhizophoraceae</taxon>
        <taxon>Rhizophora</taxon>
    </lineage>
</organism>
<sequence length="31" mass="3442">MSSCSNLATHFKHNTRTTTVNCTAILGYLKK</sequence>
<dbReference type="EMBL" id="GGEC01093727">
    <property type="protein sequence ID" value="MBX74211.1"/>
    <property type="molecule type" value="Transcribed_RNA"/>
</dbReference>
<dbReference type="AlphaFoldDB" id="A0A2P2R4T3"/>
<protein>
    <submittedName>
        <fullName evidence="1">Uncharacterized protein</fullName>
    </submittedName>
</protein>
<name>A0A2P2R4T3_RHIMU</name>
<proteinExistence type="predicted"/>
<reference evidence="1" key="1">
    <citation type="submission" date="2018-02" db="EMBL/GenBank/DDBJ databases">
        <title>Rhizophora mucronata_Transcriptome.</title>
        <authorList>
            <person name="Meera S.P."/>
            <person name="Sreeshan A."/>
            <person name="Augustine A."/>
        </authorList>
    </citation>
    <scope>NUCLEOTIDE SEQUENCE</scope>
    <source>
        <tissue evidence="1">Leaf</tissue>
    </source>
</reference>
<accession>A0A2P2R4T3</accession>